<dbReference type="RefSeq" id="WP_276234274.1">
    <property type="nucleotide sequence ID" value="NZ_CP119802.1"/>
</dbReference>
<dbReference type="Proteomes" id="UP001596398">
    <property type="component" value="Unassembled WGS sequence"/>
</dbReference>
<dbReference type="SUPFAM" id="SSF51735">
    <property type="entry name" value="NAD(P)-binding Rossmann-fold domains"/>
    <property type="match status" value="1"/>
</dbReference>
<comment type="similarity">
    <text evidence="1">Belongs to the NAD(P)-dependent epimerase/dehydratase family.</text>
</comment>
<dbReference type="Pfam" id="PF01370">
    <property type="entry name" value="Epimerase"/>
    <property type="match status" value="1"/>
</dbReference>
<dbReference type="PANTHER" id="PTHR43000">
    <property type="entry name" value="DTDP-D-GLUCOSE 4,6-DEHYDRATASE-RELATED"/>
    <property type="match status" value="1"/>
</dbReference>
<evidence type="ECO:0000259" key="2">
    <source>
        <dbReference type="Pfam" id="PF01370"/>
    </source>
</evidence>
<name>A0ABD5ZRP5_9EURY</name>
<organism evidence="3 4">
    <name type="scientific">Halosegnis marinus</name>
    <dbReference type="NCBI Taxonomy" id="3034023"/>
    <lineage>
        <taxon>Archaea</taxon>
        <taxon>Methanobacteriati</taxon>
        <taxon>Methanobacteriota</taxon>
        <taxon>Stenosarchaea group</taxon>
        <taxon>Halobacteria</taxon>
        <taxon>Halobacteriales</taxon>
        <taxon>Natronomonadaceae</taxon>
        <taxon>Halosegnis</taxon>
    </lineage>
</organism>
<dbReference type="Gene3D" id="3.40.50.720">
    <property type="entry name" value="NAD(P)-binding Rossmann-like Domain"/>
    <property type="match status" value="1"/>
</dbReference>
<evidence type="ECO:0000313" key="3">
    <source>
        <dbReference type="EMBL" id="MFC7236123.1"/>
    </source>
</evidence>
<gene>
    <name evidence="3" type="ORF">ACFQJ4_12425</name>
</gene>
<dbReference type="AlphaFoldDB" id="A0ABD5ZRP5"/>
<reference evidence="3 4" key="1">
    <citation type="journal article" date="2019" name="Int. J. Syst. Evol. Microbiol.">
        <title>The Global Catalogue of Microorganisms (GCM) 10K type strain sequencing project: providing services to taxonomists for standard genome sequencing and annotation.</title>
        <authorList>
            <consortium name="The Broad Institute Genomics Platform"/>
            <consortium name="The Broad Institute Genome Sequencing Center for Infectious Disease"/>
            <person name="Wu L."/>
            <person name="Ma J."/>
        </authorList>
    </citation>
    <scope>NUCLEOTIDE SEQUENCE [LARGE SCALE GENOMIC DNA]</scope>
    <source>
        <strain evidence="3 4">DT85</strain>
    </source>
</reference>
<accession>A0ABD5ZRP5</accession>
<keyword evidence="4" id="KW-1185">Reference proteome</keyword>
<feature type="domain" description="NAD-dependent epimerase/dehydratase" evidence="2">
    <location>
        <begin position="23"/>
        <end position="252"/>
    </location>
</feature>
<dbReference type="GeneID" id="79267829"/>
<evidence type="ECO:0000313" key="4">
    <source>
        <dbReference type="Proteomes" id="UP001596398"/>
    </source>
</evidence>
<comment type="caution">
    <text evidence="3">The sequence shown here is derived from an EMBL/GenBank/DDBJ whole genome shotgun (WGS) entry which is preliminary data.</text>
</comment>
<dbReference type="Gene3D" id="3.90.25.10">
    <property type="entry name" value="UDP-galactose 4-epimerase, domain 1"/>
    <property type="match status" value="1"/>
</dbReference>
<dbReference type="EMBL" id="JBHTAP010000001">
    <property type="protein sequence ID" value="MFC7236123.1"/>
    <property type="molecule type" value="Genomic_DNA"/>
</dbReference>
<dbReference type="PRINTS" id="PR01713">
    <property type="entry name" value="NUCEPIMERASE"/>
</dbReference>
<dbReference type="InterPro" id="IPR036291">
    <property type="entry name" value="NAD(P)-bd_dom_sf"/>
</dbReference>
<evidence type="ECO:0000256" key="1">
    <source>
        <dbReference type="ARBA" id="ARBA00007637"/>
    </source>
</evidence>
<dbReference type="InterPro" id="IPR001509">
    <property type="entry name" value="Epimerase_deHydtase"/>
</dbReference>
<protein>
    <submittedName>
        <fullName evidence="3">NAD-dependent epimerase/dehydratase family protein</fullName>
    </submittedName>
</protein>
<proteinExistence type="inferred from homology"/>
<sequence length="317" mass="33265">MTASLARPGETDAAVGDLAGRTVLVTGGAGFVGGHIARTLAGDAEVRVLDDLSAGRRERVPDDATLVEGDVRDDDALAEAMADADVVFHEAAMVSVPRSVEAPTRCHDVNTGGTLAVLERAREADARVVLASTTSVYGHPETTPVAESHPCEPVSPYGVSKLAADRYARLYHELYGLPTVALRYFNVYGPGQTGGQYSGVVTTFLEQARCGQPLTVHGDGEQTRDFVHIDDVVRANLAAATTDAVGEAFNVGTGTAVTVNQLAEHIRSATGATSPIQHTDAREGDVRHSCAATERAEEHLGFEAEVPLSVGLRDLLG</sequence>